<dbReference type="Pfam" id="PF00855">
    <property type="entry name" value="PWWP"/>
    <property type="match status" value="1"/>
</dbReference>
<dbReference type="GO" id="GO:0006338">
    <property type="term" value="P:chromatin remodeling"/>
    <property type="evidence" value="ECO:0007669"/>
    <property type="project" value="EnsemblFungi"/>
</dbReference>
<dbReference type="Gene3D" id="2.30.30.140">
    <property type="match status" value="1"/>
</dbReference>
<dbReference type="CDD" id="cd05840">
    <property type="entry name" value="PWWP_ScIOC4-like"/>
    <property type="match status" value="1"/>
</dbReference>
<feature type="compositionally biased region" description="Acidic residues" evidence="1">
    <location>
        <begin position="160"/>
        <end position="171"/>
    </location>
</feature>
<evidence type="ECO:0000313" key="3">
    <source>
        <dbReference type="EMBL" id="SCU85770.1"/>
    </source>
</evidence>
<sequence>MSSKQNIVYQPTDIVLAKVKGFPAWPAMIVPEEIIPVNVLKGRPGRATVDEVEDSNDPENYIIYSELLRFRKNFKPHTSYCVKFFCDDSYIWVKPVDFRPLTPEQCTHWLQTSKKKTKKLIPAYEMAEKGSRGIDVWEFIEYGSKGKPEEDEYIQPPENDQQDEGADEDILSEPLSPVSESDYEEGDKMRKGSRVSKRQAEAKAKTNAKRSKTRKRSAVLDEEIEEDDGVGMELLDQPQQKSRSKKKKAPSKTKPEVQRYKFEDDGDWSIVGLGPQDSSITLTMSSLANKLSQKRNLEIHNEIKADLRDKLAYANRMINEIISKSSDEEDSEDYHMLVDELEQCAALRGSQDELITVFLSDQEIIINLTAFFNLKQSFLREIDLYDRAQQWYFNIFGHYFVPDPVPWSWENVNEGVPLVTNDQKLAIDEL</sequence>
<dbReference type="GO" id="GO:0007062">
    <property type="term" value="P:sister chromatid cohesion"/>
    <property type="evidence" value="ECO:0007669"/>
    <property type="project" value="EnsemblFungi"/>
</dbReference>
<reference evidence="3 4" key="1">
    <citation type="submission" date="2016-03" db="EMBL/GenBank/DDBJ databases">
        <authorList>
            <person name="Devillers H."/>
        </authorList>
    </citation>
    <scope>NUCLEOTIDE SEQUENCE [LARGE SCALE GENOMIC DNA]</scope>
    <source>
        <strain evidence="3">CBS 10888</strain>
    </source>
</reference>
<dbReference type="GO" id="GO:0036437">
    <property type="term" value="C:Isw1b complex"/>
    <property type="evidence" value="ECO:0007669"/>
    <property type="project" value="EnsemblFungi"/>
</dbReference>
<dbReference type="STRING" id="1266660.A0A1G4J7A0"/>
<evidence type="ECO:0000259" key="2">
    <source>
        <dbReference type="PROSITE" id="PS50812"/>
    </source>
</evidence>
<dbReference type="InterPro" id="IPR035503">
    <property type="entry name" value="IOC4-like_PWWP"/>
</dbReference>
<dbReference type="SMART" id="SM00293">
    <property type="entry name" value="PWWP"/>
    <property type="match status" value="1"/>
</dbReference>
<dbReference type="InterPro" id="IPR000313">
    <property type="entry name" value="PWWP_dom"/>
</dbReference>
<name>A0A1G4J7A0_9SACH</name>
<dbReference type="AlphaFoldDB" id="A0A1G4J7A0"/>
<dbReference type="OrthoDB" id="62853at2759"/>
<dbReference type="GO" id="GO:0016887">
    <property type="term" value="F:ATP hydrolysis activity"/>
    <property type="evidence" value="ECO:0007669"/>
    <property type="project" value="EnsemblFungi"/>
</dbReference>
<dbReference type="GO" id="GO:0003677">
    <property type="term" value="F:DNA binding"/>
    <property type="evidence" value="ECO:0007669"/>
    <property type="project" value="EnsemblFungi"/>
</dbReference>
<dbReference type="PANTHER" id="PTHR12550">
    <property type="entry name" value="HEPATOMA-DERIVED GROWTH FACTOR-RELATED"/>
    <property type="match status" value="1"/>
</dbReference>
<dbReference type="PROSITE" id="PS50812">
    <property type="entry name" value="PWWP"/>
    <property type="match status" value="1"/>
</dbReference>
<gene>
    <name evidence="3" type="ORF">LADA_0D09538G</name>
</gene>
<dbReference type="Proteomes" id="UP000190274">
    <property type="component" value="Chromosome D"/>
</dbReference>
<dbReference type="EMBL" id="LT598454">
    <property type="protein sequence ID" value="SCU85770.1"/>
    <property type="molecule type" value="Genomic_DNA"/>
</dbReference>
<evidence type="ECO:0000256" key="1">
    <source>
        <dbReference type="SAM" id="MobiDB-lite"/>
    </source>
</evidence>
<feature type="compositionally biased region" description="Basic residues" evidence="1">
    <location>
        <begin position="206"/>
        <end position="217"/>
    </location>
</feature>
<feature type="domain" description="PWWP" evidence="2">
    <location>
        <begin position="11"/>
        <end position="104"/>
    </location>
</feature>
<accession>A0A1G4J7A0</accession>
<feature type="region of interest" description="Disordered" evidence="1">
    <location>
        <begin position="147"/>
        <end position="257"/>
    </location>
</feature>
<keyword evidence="4" id="KW-1185">Reference proteome</keyword>
<proteinExistence type="predicted"/>
<evidence type="ECO:0000313" key="4">
    <source>
        <dbReference type="Proteomes" id="UP000190274"/>
    </source>
</evidence>
<dbReference type="SUPFAM" id="SSF63748">
    <property type="entry name" value="Tudor/PWWP/MBT"/>
    <property type="match status" value="1"/>
</dbReference>
<feature type="compositionally biased region" description="Basic residues" evidence="1">
    <location>
        <begin position="242"/>
        <end position="251"/>
    </location>
</feature>
<protein>
    <submittedName>
        <fullName evidence="3">LADA_0D09538g1_1</fullName>
    </submittedName>
</protein>
<organism evidence="3 4">
    <name type="scientific">Lachancea dasiensis</name>
    <dbReference type="NCBI Taxonomy" id="1072105"/>
    <lineage>
        <taxon>Eukaryota</taxon>
        <taxon>Fungi</taxon>
        <taxon>Dikarya</taxon>
        <taxon>Ascomycota</taxon>
        <taxon>Saccharomycotina</taxon>
        <taxon>Saccharomycetes</taxon>
        <taxon>Saccharomycetales</taxon>
        <taxon>Saccharomycetaceae</taxon>
        <taxon>Lachancea</taxon>
    </lineage>
</organism>
<dbReference type="PANTHER" id="PTHR12550:SF70">
    <property type="entry name" value="JIL-1 ANCHORING AND STABILIZING PROTEIN, ISOFORM A"/>
    <property type="match status" value="1"/>
</dbReference>
<feature type="compositionally biased region" description="Acidic residues" evidence="1">
    <location>
        <begin position="220"/>
        <end position="230"/>
    </location>
</feature>